<dbReference type="EMBL" id="MHIP01000048">
    <property type="protein sequence ID" value="OGY53744.1"/>
    <property type="molecule type" value="Genomic_DNA"/>
</dbReference>
<organism evidence="9 10">
    <name type="scientific">Candidatus Buchananbacteria bacterium RIFCSPLOWO2_01_FULL_46_12</name>
    <dbReference type="NCBI Taxonomy" id="1797546"/>
    <lineage>
        <taxon>Bacteria</taxon>
        <taxon>Candidatus Buchananiibacteriota</taxon>
    </lineage>
</organism>
<dbReference type="NCBIfam" id="TIGR00731">
    <property type="entry name" value="bL25_bact_ctc"/>
    <property type="match status" value="1"/>
</dbReference>
<evidence type="ECO:0000256" key="2">
    <source>
        <dbReference type="ARBA" id="ARBA00022884"/>
    </source>
</evidence>
<evidence type="ECO:0000313" key="10">
    <source>
        <dbReference type="Proteomes" id="UP000176512"/>
    </source>
</evidence>
<dbReference type="GO" id="GO:0003735">
    <property type="term" value="F:structural constituent of ribosome"/>
    <property type="evidence" value="ECO:0007669"/>
    <property type="project" value="InterPro"/>
</dbReference>
<reference evidence="9 10" key="1">
    <citation type="journal article" date="2016" name="Nat. Commun.">
        <title>Thousands of microbial genomes shed light on interconnected biogeochemical processes in an aquifer system.</title>
        <authorList>
            <person name="Anantharaman K."/>
            <person name="Brown C.T."/>
            <person name="Hug L.A."/>
            <person name="Sharon I."/>
            <person name="Castelle C.J."/>
            <person name="Probst A.J."/>
            <person name="Thomas B.C."/>
            <person name="Singh A."/>
            <person name="Wilkins M.J."/>
            <person name="Karaoz U."/>
            <person name="Brodie E.L."/>
            <person name="Williams K.H."/>
            <person name="Hubbard S.S."/>
            <person name="Banfield J.F."/>
        </authorList>
    </citation>
    <scope>NUCLEOTIDE SEQUENCE [LARGE SCALE GENOMIC DNA]</scope>
</reference>
<evidence type="ECO:0000259" key="8">
    <source>
        <dbReference type="Pfam" id="PF14693"/>
    </source>
</evidence>
<dbReference type="Pfam" id="PF14693">
    <property type="entry name" value="Ribosomal_TL5_C"/>
    <property type="match status" value="1"/>
</dbReference>
<feature type="compositionally biased region" description="Basic and acidic residues" evidence="6">
    <location>
        <begin position="215"/>
        <end position="224"/>
    </location>
</feature>
<keyword evidence="3 5" id="KW-0689">Ribosomal protein</keyword>
<keyword evidence="2 5" id="KW-0694">RNA-binding</keyword>
<protein>
    <recommendedName>
        <fullName evidence="5">Large ribosomal subunit protein bL25</fullName>
    </recommendedName>
    <alternativeName>
        <fullName evidence="5">General stress protein CTC</fullName>
    </alternativeName>
</protein>
<keyword evidence="1 5" id="KW-0699">rRNA-binding</keyword>
<feature type="domain" description="Large ribosomal subunit protein bL25 L25" evidence="7">
    <location>
        <begin position="6"/>
        <end position="92"/>
    </location>
</feature>
<dbReference type="InterPro" id="IPR020930">
    <property type="entry name" value="Ribosomal_uL5_bac-type"/>
</dbReference>
<dbReference type="InterPro" id="IPR011035">
    <property type="entry name" value="Ribosomal_bL25/Gln-tRNA_synth"/>
</dbReference>
<evidence type="ECO:0000256" key="1">
    <source>
        <dbReference type="ARBA" id="ARBA00022730"/>
    </source>
</evidence>
<dbReference type="SUPFAM" id="SSF50715">
    <property type="entry name" value="Ribosomal protein L25-like"/>
    <property type="match status" value="1"/>
</dbReference>
<evidence type="ECO:0000256" key="6">
    <source>
        <dbReference type="SAM" id="MobiDB-lite"/>
    </source>
</evidence>
<evidence type="ECO:0000256" key="5">
    <source>
        <dbReference type="HAMAP-Rule" id="MF_01334"/>
    </source>
</evidence>
<dbReference type="AlphaFoldDB" id="A0A1G1YN72"/>
<evidence type="ECO:0000259" key="7">
    <source>
        <dbReference type="Pfam" id="PF01386"/>
    </source>
</evidence>
<evidence type="ECO:0000256" key="3">
    <source>
        <dbReference type="ARBA" id="ARBA00022980"/>
    </source>
</evidence>
<dbReference type="Pfam" id="PF01386">
    <property type="entry name" value="Ribosomal_L25p"/>
    <property type="match status" value="1"/>
</dbReference>
<evidence type="ECO:0000256" key="4">
    <source>
        <dbReference type="ARBA" id="ARBA00023274"/>
    </source>
</evidence>
<evidence type="ECO:0000313" key="9">
    <source>
        <dbReference type="EMBL" id="OGY53744.1"/>
    </source>
</evidence>
<comment type="caution">
    <text evidence="9">The sequence shown here is derived from an EMBL/GenBank/DDBJ whole genome shotgun (WGS) entry which is preliminary data.</text>
</comment>
<dbReference type="InterPro" id="IPR037121">
    <property type="entry name" value="Ribosomal_bL25_C"/>
</dbReference>
<gene>
    <name evidence="5" type="primary">rplY</name>
    <name evidence="5" type="synonym">ctc</name>
    <name evidence="9" type="ORF">A3A24_00170</name>
</gene>
<dbReference type="HAMAP" id="MF_01334">
    <property type="entry name" value="Ribosomal_bL25_CTC"/>
    <property type="match status" value="1"/>
</dbReference>
<sequence>MSNLSLVAKIREVKGKKVSSLRKQGQIPAILYGHGSKTVSLVIDEVPFAKIYQQAGESTLVDLKLDNKEPIKVLIHDIQYDALTDRLIHVDFLQVKMDEKIHARVTLKFVGEAPAVKELTGILVTNLNEVEIECLPNDLVHEISVELSPLKTFDDYIKISDLKVPTGIKILNQADETVAVVQEPREEKEYTTTVTEETAPASVTPAAAGTAEDSPEAKTKEEKK</sequence>
<dbReference type="PANTHER" id="PTHR33284">
    <property type="entry name" value="RIBOSOMAL PROTEIN L25/GLN-TRNA SYNTHETASE, ANTI-CODON-BINDING DOMAIN-CONTAINING PROTEIN"/>
    <property type="match status" value="1"/>
</dbReference>
<dbReference type="CDD" id="cd00495">
    <property type="entry name" value="Ribosomal_L25_TL5_CTC"/>
    <property type="match status" value="1"/>
</dbReference>
<dbReference type="GO" id="GO:0022625">
    <property type="term" value="C:cytosolic large ribosomal subunit"/>
    <property type="evidence" value="ECO:0007669"/>
    <property type="project" value="TreeGrafter"/>
</dbReference>
<feature type="region of interest" description="Disordered" evidence="6">
    <location>
        <begin position="183"/>
        <end position="224"/>
    </location>
</feature>
<dbReference type="Proteomes" id="UP000176512">
    <property type="component" value="Unassembled WGS sequence"/>
</dbReference>
<dbReference type="PANTHER" id="PTHR33284:SF1">
    <property type="entry name" value="RIBOSOMAL PROTEIN L25_GLN-TRNA SYNTHETASE, ANTI-CODON-BINDING DOMAIN-CONTAINING PROTEIN"/>
    <property type="match status" value="1"/>
</dbReference>
<dbReference type="GO" id="GO:0008097">
    <property type="term" value="F:5S rRNA binding"/>
    <property type="evidence" value="ECO:0007669"/>
    <property type="project" value="InterPro"/>
</dbReference>
<dbReference type="GO" id="GO:0006412">
    <property type="term" value="P:translation"/>
    <property type="evidence" value="ECO:0007669"/>
    <property type="project" value="UniProtKB-UniRule"/>
</dbReference>
<dbReference type="InterPro" id="IPR020056">
    <property type="entry name" value="Rbsml_bL25/Gln-tRNA_synth_N"/>
</dbReference>
<feature type="domain" description="Large ribosomal subunit protein bL25 beta" evidence="8">
    <location>
        <begin position="100"/>
        <end position="185"/>
    </location>
</feature>
<dbReference type="Gene3D" id="2.170.120.20">
    <property type="entry name" value="Ribosomal protein L25, beta domain"/>
    <property type="match status" value="1"/>
</dbReference>
<dbReference type="Gene3D" id="2.40.240.10">
    <property type="entry name" value="Ribosomal Protein L25, Chain P"/>
    <property type="match status" value="1"/>
</dbReference>
<name>A0A1G1YN72_9BACT</name>
<comment type="similarity">
    <text evidence="5">Belongs to the bacterial ribosomal protein bL25 family. CTC subfamily.</text>
</comment>
<keyword evidence="4 5" id="KW-0687">Ribonucleoprotein</keyword>
<dbReference type="InterPro" id="IPR001021">
    <property type="entry name" value="Ribosomal_bL25_long"/>
</dbReference>
<comment type="function">
    <text evidence="5">This is one of the proteins that binds to the 5S RNA in the ribosome where it forms part of the central protuberance.</text>
</comment>
<proteinExistence type="inferred from homology"/>
<dbReference type="InterPro" id="IPR020057">
    <property type="entry name" value="Ribosomal_bL25_b-dom"/>
</dbReference>
<dbReference type="InterPro" id="IPR029751">
    <property type="entry name" value="Ribosomal_L25_dom"/>
</dbReference>
<accession>A0A1G1YN72</accession>
<comment type="subunit">
    <text evidence="5">Part of the 50S ribosomal subunit; part of the 5S rRNA/L5/L18/L25 subcomplex. Contacts the 5S rRNA. Binds to the 5S rRNA independently of L5 and L18.</text>
</comment>